<reference evidence="1 2" key="1">
    <citation type="submission" date="2021-03" db="EMBL/GenBank/DDBJ databases">
        <title>Fibrella sp. HMF5036 genome sequencing and assembly.</title>
        <authorList>
            <person name="Kang H."/>
            <person name="Kim H."/>
            <person name="Bae S."/>
            <person name="Joh K."/>
        </authorList>
    </citation>
    <scope>NUCLEOTIDE SEQUENCE [LARGE SCALE GENOMIC DNA]</scope>
    <source>
        <strain evidence="1 2">HMF5036</strain>
    </source>
</reference>
<organism evidence="1 2">
    <name type="scientific">Fibrella aquatilis</name>
    <dbReference type="NCBI Taxonomy" id="2817059"/>
    <lineage>
        <taxon>Bacteria</taxon>
        <taxon>Pseudomonadati</taxon>
        <taxon>Bacteroidota</taxon>
        <taxon>Cytophagia</taxon>
        <taxon>Cytophagales</taxon>
        <taxon>Spirosomataceae</taxon>
        <taxon>Fibrella</taxon>
    </lineage>
</organism>
<dbReference type="Proteomes" id="UP000664795">
    <property type="component" value="Unassembled WGS sequence"/>
</dbReference>
<dbReference type="GO" id="GO:0003729">
    <property type="term" value="F:mRNA binding"/>
    <property type="evidence" value="ECO:0007669"/>
    <property type="project" value="InterPro"/>
</dbReference>
<dbReference type="InterPro" id="IPR012933">
    <property type="entry name" value="HicA_mRNA_interferase"/>
</dbReference>
<dbReference type="EMBL" id="JAFMYU010000014">
    <property type="protein sequence ID" value="MBO0932783.1"/>
    <property type="molecule type" value="Genomic_DNA"/>
</dbReference>
<evidence type="ECO:0000313" key="2">
    <source>
        <dbReference type="Proteomes" id="UP000664795"/>
    </source>
</evidence>
<name>A0A939K0T4_9BACT</name>
<gene>
    <name evidence="1" type="ORF">J2I48_17365</name>
</gene>
<dbReference type="Pfam" id="PF07927">
    <property type="entry name" value="HicA_toxin"/>
    <property type="match status" value="1"/>
</dbReference>
<comment type="caution">
    <text evidence="1">The sequence shown here is derived from an EMBL/GenBank/DDBJ whole genome shotgun (WGS) entry which is preliminary data.</text>
</comment>
<dbReference type="AlphaFoldDB" id="A0A939K0T4"/>
<protein>
    <submittedName>
        <fullName evidence="1">Type II toxin-antitoxin system HicA family toxin</fullName>
    </submittedName>
</protein>
<sequence>MTKIDKLIARLLRKPTDFTWDELVKVLAYHGFEERTKGKTGGSRRAFVNVKTGQIISLHKPHPENTVKRYILDQVLMTLDLSDDE</sequence>
<keyword evidence="2" id="KW-1185">Reference proteome</keyword>
<evidence type="ECO:0000313" key="1">
    <source>
        <dbReference type="EMBL" id="MBO0932783.1"/>
    </source>
</evidence>
<proteinExistence type="predicted"/>
<accession>A0A939K0T4</accession>